<keyword evidence="2" id="KW-1185">Reference proteome</keyword>
<dbReference type="RefSeq" id="WP_047977504.1">
    <property type="nucleotide sequence ID" value="NZ_JWIZ01000061.1"/>
</dbReference>
<name>A0A0J5P342_9PAST</name>
<proteinExistence type="predicted"/>
<evidence type="ECO:0000313" key="2">
    <source>
        <dbReference type="Proteomes" id="UP000036270"/>
    </source>
</evidence>
<reference evidence="1 2" key="1">
    <citation type="submission" date="2014-12" db="EMBL/GenBank/DDBJ databases">
        <title>Reclassification of Actinobacillus muris as Muribacter muris.</title>
        <authorList>
            <person name="Christensen H."/>
            <person name="Nicklas W."/>
            <person name="Bisgaard M."/>
        </authorList>
    </citation>
    <scope>NUCLEOTIDE SEQUENCE [LARGE SCALE GENOMIC DNA]</scope>
    <source>
        <strain evidence="1 2">Ackerman80-443D</strain>
    </source>
</reference>
<dbReference type="InterPro" id="IPR007486">
    <property type="entry name" value="YebE"/>
</dbReference>
<dbReference type="PATRIC" id="fig|67855.3.peg.1947"/>
<dbReference type="EMBL" id="JWIZ01000061">
    <property type="protein sequence ID" value="KMK50903.1"/>
    <property type="molecule type" value="Genomic_DNA"/>
</dbReference>
<dbReference type="STRING" id="67855.RO21_09255"/>
<dbReference type="Gene3D" id="1.10.3680.10">
    <property type="entry name" value="TerB-like"/>
    <property type="match status" value="1"/>
</dbReference>
<dbReference type="AlphaFoldDB" id="A0A0J5P342"/>
<dbReference type="Pfam" id="PF04391">
    <property type="entry name" value="DUF533"/>
    <property type="match status" value="1"/>
</dbReference>
<dbReference type="SUPFAM" id="SSF158682">
    <property type="entry name" value="TerB-like"/>
    <property type="match status" value="1"/>
</dbReference>
<dbReference type="InterPro" id="IPR029024">
    <property type="entry name" value="TerB-like"/>
</dbReference>
<protein>
    <submittedName>
        <fullName evidence="1">3-hydroxydecanoyl-ACP dehydratase</fullName>
    </submittedName>
</protein>
<gene>
    <name evidence="1" type="ORF">RO21_09255</name>
</gene>
<sequence>MNFNDILNGVLKSVGNTANQGKADLGGILGSVLNSAKNSAAEIKAGNTDTIAKVGGGAALMGILSMVLGRNGVANLTKLGSLAVLGSMAYKAYQDYQSNQTNKAGLLSENAFETAAQNEQSGAVILRTMIAAALSDGHLDDEELAAIQREGDDVPEFQQWLAHEVRQPISVEEIATLVGQDTALAAQVYLAARMVCKDLSRKEIVFLSQLAEALNLDDALVEQLEKQAGF</sequence>
<dbReference type="CDD" id="cd07178">
    <property type="entry name" value="terB_like_YebE"/>
    <property type="match status" value="1"/>
</dbReference>
<dbReference type="Proteomes" id="UP000036270">
    <property type="component" value="Unassembled WGS sequence"/>
</dbReference>
<accession>A0A0J5P342</accession>
<comment type="caution">
    <text evidence="1">The sequence shown here is derived from an EMBL/GenBank/DDBJ whole genome shotgun (WGS) entry which is preliminary data.</text>
</comment>
<organism evidence="1 2">
    <name type="scientific">Muribacter muris</name>
    <dbReference type="NCBI Taxonomy" id="67855"/>
    <lineage>
        <taxon>Bacteria</taxon>
        <taxon>Pseudomonadati</taxon>
        <taxon>Pseudomonadota</taxon>
        <taxon>Gammaproteobacteria</taxon>
        <taxon>Pasteurellales</taxon>
        <taxon>Pasteurellaceae</taxon>
        <taxon>Muribacter</taxon>
    </lineage>
</organism>
<evidence type="ECO:0000313" key="1">
    <source>
        <dbReference type="EMBL" id="KMK50903.1"/>
    </source>
</evidence>